<accession>A0A6J5G065</accession>
<proteinExistence type="predicted"/>
<keyword evidence="2" id="KW-1185">Reference proteome</keyword>
<protein>
    <submittedName>
        <fullName evidence="1">Uncharacterized protein</fullName>
    </submittedName>
</protein>
<dbReference type="AlphaFoldDB" id="A0A6J5G065"/>
<dbReference type="Proteomes" id="UP000494252">
    <property type="component" value="Unassembled WGS sequence"/>
</dbReference>
<dbReference type="RefSeq" id="WP_217468602.1">
    <property type="nucleotide sequence ID" value="NZ_CADIKI010000007.1"/>
</dbReference>
<evidence type="ECO:0000313" key="1">
    <source>
        <dbReference type="EMBL" id="CAB3790923.1"/>
    </source>
</evidence>
<sequence length="502" mass="56190">MAYELNESIMDLPALKVHDETIEVVYDFRVAPVDAVSPEFSASEQILAGLGRVESEIWAARDRADTLDQEIDRLTNHADGIDNLVAVGSGLLAGLIDVLWVGEFDFKRGKAWSNRTVNDFVMKVAKEQGYEGERLDGAIKHLEKNFKIPSDNIWKGQDAGITPKSHHLDDLAHHPTPIGLFFSILTQFTKKGYFQNGEGTFLPISVDEKGLELIGSDFPSKIFCGTVNWFFHLVSDMSGSNKTAGEGMGIPGPIMSLLKELATVPGLNKTGLPKKLKKAFEKGKFDLRSELAVAHEVGRQAIPVLINEVLVRAFYFIRRLVTEVKAKRSFEGIEWEKTLPWKNRTIVRMLTIATGTFTAVDLADAAIRAALKSGDLATFGAQLLLRVNFVGVGRFVVAVYSDVSMGSQRERLRDERIAMLSEQLHWANAKVAYLQADVWQTSEHTETSLREAEQMMHQSIDIFARTWEENRISLRQIGQMRADIQAHNPRLINDIQDLLKWG</sequence>
<dbReference type="EMBL" id="CADIKI010000007">
    <property type="protein sequence ID" value="CAB3790923.1"/>
    <property type="molecule type" value="Genomic_DNA"/>
</dbReference>
<gene>
    <name evidence="1" type="ORF">LMG27177_02947</name>
</gene>
<organism evidence="1 2">
    <name type="scientific">Paraburkholderia fynbosensis</name>
    <dbReference type="NCBI Taxonomy" id="1200993"/>
    <lineage>
        <taxon>Bacteria</taxon>
        <taxon>Pseudomonadati</taxon>
        <taxon>Pseudomonadota</taxon>
        <taxon>Betaproteobacteria</taxon>
        <taxon>Burkholderiales</taxon>
        <taxon>Burkholderiaceae</taxon>
        <taxon>Paraburkholderia</taxon>
    </lineage>
</organism>
<reference evidence="1 2" key="1">
    <citation type="submission" date="2020-04" db="EMBL/GenBank/DDBJ databases">
        <authorList>
            <person name="De Canck E."/>
        </authorList>
    </citation>
    <scope>NUCLEOTIDE SEQUENCE [LARGE SCALE GENOMIC DNA]</scope>
    <source>
        <strain evidence="1 2">LMG 27177</strain>
    </source>
</reference>
<name>A0A6J5G065_9BURK</name>
<evidence type="ECO:0000313" key="2">
    <source>
        <dbReference type="Proteomes" id="UP000494252"/>
    </source>
</evidence>